<dbReference type="Pfam" id="PF12708">
    <property type="entry name" value="Pect-lyase_RHGA_epim"/>
    <property type="match status" value="1"/>
</dbReference>
<dbReference type="SUPFAM" id="SSF51126">
    <property type="entry name" value="Pectin lyase-like"/>
    <property type="match status" value="1"/>
</dbReference>
<feature type="domain" description="Rhamnogalacturonase A/B/Epimerase-like pectate lyase" evidence="1">
    <location>
        <begin position="25"/>
        <end position="90"/>
    </location>
</feature>
<reference evidence="2 3" key="1">
    <citation type="journal article" date="2015" name="Int. J. Syst. Evol. Microbiol.">
        <title>Mariniphaga sediminis sp. nov., isolated from coastal sediment.</title>
        <authorList>
            <person name="Wang F.Q."/>
            <person name="Shen Q.Y."/>
            <person name="Chen G.J."/>
            <person name="Du Z.J."/>
        </authorList>
    </citation>
    <scope>NUCLEOTIDE SEQUENCE [LARGE SCALE GENOMIC DNA]</scope>
    <source>
        <strain evidence="2 3">SY21</strain>
    </source>
</reference>
<name>A0A399CX29_9BACT</name>
<protein>
    <recommendedName>
        <fullName evidence="1">Rhamnogalacturonase A/B/Epimerase-like pectate lyase domain-containing protein</fullName>
    </recommendedName>
</protein>
<keyword evidence="3" id="KW-1185">Reference proteome</keyword>
<dbReference type="InterPro" id="IPR012334">
    <property type="entry name" value="Pectin_lyas_fold"/>
</dbReference>
<gene>
    <name evidence="2" type="ORF">D1164_16845</name>
</gene>
<dbReference type="Proteomes" id="UP000266441">
    <property type="component" value="Unassembled WGS sequence"/>
</dbReference>
<organism evidence="2 3">
    <name type="scientific">Mariniphaga sediminis</name>
    <dbReference type="NCBI Taxonomy" id="1628158"/>
    <lineage>
        <taxon>Bacteria</taxon>
        <taxon>Pseudomonadati</taxon>
        <taxon>Bacteroidota</taxon>
        <taxon>Bacteroidia</taxon>
        <taxon>Marinilabiliales</taxon>
        <taxon>Prolixibacteraceae</taxon>
        <taxon>Mariniphaga</taxon>
    </lineage>
</organism>
<evidence type="ECO:0000259" key="1">
    <source>
        <dbReference type="Pfam" id="PF12708"/>
    </source>
</evidence>
<dbReference type="Gene3D" id="2.160.20.10">
    <property type="entry name" value="Single-stranded right-handed beta-helix, Pectin lyase-like"/>
    <property type="match status" value="1"/>
</dbReference>
<dbReference type="AlphaFoldDB" id="A0A399CX29"/>
<accession>A0A399CX29</accession>
<dbReference type="RefSeq" id="WP_119351061.1">
    <property type="nucleotide sequence ID" value="NZ_QWET01000014.1"/>
</dbReference>
<dbReference type="OrthoDB" id="9795222at2"/>
<evidence type="ECO:0000313" key="2">
    <source>
        <dbReference type="EMBL" id="RIH63999.1"/>
    </source>
</evidence>
<dbReference type="InterPro" id="IPR024535">
    <property type="entry name" value="RHGA/B-epi-like_pectate_lyase"/>
</dbReference>
<sequence>MKKIRSIILLFIVPVMLFAENSHYNVLDFGAVGNGEFDNTEAFQKALDKAAETGGIVHVPTGKFRFDGVIQIPRAVSLQGIAAGPGNLYYDKGTVLMPYAGRDDENSDPFIRLEASSTLKGLGIIYPEQKPHDIHPYPYCIQIVGYRSNVIDVTIANAYNGIDCGSVYQGAHNLRDINMCALRRGIYVDRTTDIGRIENVHIHSVNWWEVNYPDGMKEEIDIINKYTLENLEGFIIGRCDWEYMVNCFVIWAKVGFRFIETPGDPRGNDPQANILITQSGSDVGPLAVLVEKTQYHCGIAFSNCQFMDGILIEEENQGPVKLANCGFWGWAETLGGTHIVNKGKGTVYLTACNFNAKNWVECHWEPEIPFIKMTNGTLQMMNCRFQDNGNAPDAHIVLEEDVRAAVIMGNSVEGGTLHVNNSSKGEVQIFGNVGE</sequence>
<dbReference type="InterPro" id="IPR011050">
    <property type="entry name" value="Pectin_lyase_fold/virulence"/>
</dbReference>
<proteinExistence type="predicted"/>
<evidence type="ECO:0000313" key="3">
    <source>
        <dbReference type="Proteomes" id="UP000266441"/>
    </source>
</evidence>
<dbReference type="EMBL" id="QWET01000014">
    <property type="protein sequence ID" value="RIH63999.1"/>
    <property type="molecule type" value="Genomic_DNA"/>
</dbReference>
<comment type="caution">
    <text evidence="2">The sequence shown here is derived from an EMBL/GenBank/DDBJ whole genome shotgun (WGS) entry which is preliminary data.</text>
</comment>